<keyword evidence="1" id="KW-0560">Oxidoreductase</keyword>
<dbReference type="InterPro" id="IPR050425">
    <property type="entry name" value="NAD(P)_dehydrat-like"/>
</dbReference>
<dbReference type="PANTHER" id="PTHR10366">
    <property type="entry name" value="NAD DEPENDENT EPIMERASE/DEHYDRATASE"/>
    <property type="match status" value="1"/>
</dbReference>
<dbReference type="GO" id="GO:0016616">
    <property type="term" value="F:oxidoreductase activity, acting on the CH-OH group of donors, NAD or NADP as acceptor"/>
    <property type="evidence" value="ECO:0007669"/>
    <property type="project" value="TreeGrafter"/>
</dbReference>
<dbReference type="InterPro" id="IPR036291">
    <property type="entry name" value="NAD(P)-bd_dom_sf"/>
</dbReference>
<dbReference type="PANTHER" id="PTHR10366:SF564">
    <property type="entry name" value="STEROL-4-ALPHA-CARBOXYLATE 3-DEHYDROGENASE, DECARBOXYLATING"/>
    <property type="match status" value="1"/>
</dbReference>
<organism evidence="4 5">
    <name type="scientific">Schizopora paradoxa</name>
    <dbReference type="NCBI Taxonomy" id="27342"/>
    <lineage>
        <taxon>Eukaryota</taxon>
        <taxon>Fungi</taxon>
        <taxon>Dikarya</taxon>
        <taxon>Basidiomycota</taxon>
        <taxon>Agaricomycotina</taxon>
        <taxon>Agaricomycetes</taxon>
        <taxon>Hymenochaetales</taxon>
        <taxon>Schizoporaceae</taxon>
        <taxon>Schizopora</taxon>
    </lineage>
</organism>
<protein>
    <submittedName>
        <fullName evidence="4">NAD-P-binding protein</fullName>
    </submittedName>
</protein>
<comment type="similarity">
    <text evidence="2">Belongs to the NAD(P)-dependent epimerase/dehydratase family. Dihydroflavonol-4-reductase subfamily.</text>
</comment>
<dbReference type="AlphaFoldDB" id="A0A0H2RZW4"/>
<dbReference type="Pfam" id="PF01370">
    <property type="entry name" value="Epimerase"/>
    <property type="match status" value="1"/>
</dbReference>
<feature type="domain" description="NAD-dependent epimerase/dehydratase" evidence="3">
    <location>
        <begin position="8"/>
        <end position="262"/>
    </location>
</feature>
<evidence type="ECO:0000256" key="1">
    <source>
        <dbReference type="ARBA" id="ARBA00023002"/>
    </source>
</evidence>
<name>A0A0H2RZW4_9AGAM</name>
<dbReference type="InterPro" id="IPR001509">
    <property type="entry name" value="Epimerase_deHydtase"/>
</dbReference>
<keyword evidence="5" id="KW-1185">Reference proteome</keyword>
<accession>A0A0H2RZW4</accession>
<dbReference type="STRING" id="27342.A0A0H2RZW4"/>
<sequence length="349" mass="38224">MSDGKPIVLVTGATGYVGAHIVEKALATKYPVRVTCRPNKVNEVCQYYGDQVEVCEITDIAKCDYTEALKGVWAVIHAEAPISGGETKEELVQSFVHGTMNIIEQGYAAGVKKFIITSTIMTMVDLDKFPEVFDNNKTYTAKDWNPIASEEAILVGEHDSYWVYAASKTIAEKRAWSFAEAHPDADITTIHPSLVYGPPTGIHIPSCDLRAPSTQFLLYCNLFKMPGGGGAMPPVPPLHVDVRDIAKAHVLALTAPPASKVGGHKRIPLSAPSFHFDQAIEHLAKVRPDLKDRLADQSAGGDAMPKGMASVDETRVKEALGFEEFIPWQKTVEDSVDNFAVLEKEWFKQ</sequence>
<dbReference type="InParanoid" id="A0A0H2RZW4"/>
<evidence type="ECO:0000313" key="4">
    <source>
        <dbReference type="EMBL" id="KLO17162.1"/>
    </source>
</evidence>
<dbReference type="Proteomes" id="UP000053477">
    <property type="component" value="Unassembled WGS sequence"/>
</dbReference>
<evidence type="ECO:0000313" key="5">
    <source>
        <dbReference type="Proteomes" id="UP000053477"/>
    </source>
</evidence>
<gene>
    <name evidence="4" type="ORF">SCHPADRAFT_183770</name>
</gene>
<dbReference type="Gene3D" id="3.40.50.720">
    <property type="entry name" value="NAD(P)-binding Rossmann-like Domain"/>
    <property type="match status" value="1"/>
</dbReference>
<evidence type="ECO:0000259" key="3">
    <source>
        <dbReference type="Pfam" id="PF01370"/>
    </source>
</evidence>
<reference evidence="4 5" key="1">
    <citation type="submission" date="2015-04" db="EMBL/GenBank/DDBJ databases">
        <title>Complete genome sequence of Schizopora paradoxa KUC8140, a cosmopolitan wood degrader in East Asia.</title>
        <authorList>
            <consortium name="DOE Joint Genome Institute"/>
            <person name="Min B."/>
            <person name="Park H."/>
            <person name="Jang Y."/>
            <person name="Kim J.-J."/>
            <person name="Kim K.H."/>
            <person name="Pangilinan J."/>
            <person name="Lipzen A."/>
            <person name="Riley R."/>
            <person name="Grigoriev I.V."/>
            <person name="Spatafora J.W."/>
            <person name="Choi I.-G."/>
        </authorList>
    </citation>
    <scope>NUCLEOTIDE SEQUENCE [LARGE SCALE GENOMIC DNA]</scope>
    <source>
        <strain evidence="4 5">KUC8140</strain>
    </source>
</reference>
<proteinExistence type="inferred from homology"/>
<dbReference type="EMBL" id="KQ085908">
    <property type="protein sequence ID" value="KLO17162.1"/>
    <property type="molecule type" value="Genomic_DNA"/>
</dbReference>
<dbReference type="SUPFAM" id="SSF51735">
    <property type="entry name" value="NAD(P)-binding Rossmann-fold domains"/>
    <property type="match status" value="1"/>
</dbReference>
<evidence type="ECO:0000256" key="2">
    <source>
        <dbReference type="ARBA" id="ARBA00023445"/>
    </source>
</evidence>
<dbReference type="OrthoDB" id="2735536at2759"/>